<feature type="compositionally biased region" description="Pro residues" evidence="1">
    <location>
        <begin position="88"/>
        <end position="97"/>
    </location>
</feature>
<keyword evidence="2" id="KW-0472">Membrane</keyword>
<dbReference type="EMBL" id="WTYR01000001">
    <property type="protein sequence ID" value="MXP10136.1"/>
    <property type="molecule type" value="Genomic_DNA"/>
</dbReference>
<keyword evidence="2" id="KW-0812">Transmembrane</keyword>
<dbReference type="AlphaFoldDB" id="A0A6I4U344"/>
<accession>A0A6I4U344</accession>
<evidence type="ECO:0000313" key="4">
    <source>
        <dbReference type="Proteomes" id="UP000429229"/>
    </source>
</evidence>
<comment type="caution">
    <text evidence="3">The sequence shown here is derived from an EMBL/GenBank/DDBJ whole genome shotgun (WGS) entry which is preliminary data.</text>
</comment>
<keyword evidence="4" id="KW-1185">Reference proteome</keyword>
<dbReference type="RefSeq" id="WP_160616772.1">
    <property type="nucleotide sequence ID" value="NZ_WTYR01000001.1"/>
</dbReference>
<evidence type="ECO:0000256" key="2">
    <source>
        <dbReference type="SAM" id="Phobius"/>
    </source>
</evidence>
<organism evidence="3 4">
    <name type="scientific">Alteriqipengyuania halimionae</name>
    <dbReference type="NCBI Taxonomy" id="1926630"/>
    <lineage>
        <taxon>Bacteria</taxon>
        <taxon>Pseudomonadati</taxon>
        <taxon>Pseudomonadota</taxon>
        <taxon>Alphaproteobacteria</taxon>
        <taxon>Sphingomonadales</taxon>
        <taxon>Erythrobacteraceae</taxon>
        <taxon>Alteriqipengyuania</taxon>
    </lineage>
</organism>
<proteinExistence type="predicted"/>
<evidence type="ECO:0000256" key="1">
    <source>
        <dbReference type="SAM" id="MobiDB-lite"/>
    </source>
</evidence>
<evidence type="ECO:0000313" key="3">
    <source>
        <dbReference type="EMBL" id="MXP10136.1"/>
    </source>
</evidence>
<gene>
    <name evidence="3" type="ORF">GRI68_08080</name>
</gene>
<keyword evidence="2" id="KW-1133">Transmembrane helix</keyword>
<dbReference type="Proteomes" id="UP000429229">
    <property type="component" value="Unassembled WGS sequence"/>
</dbReference>
<feature type="region of interest" description="Disordered" evidence="1">
    <location>
        <begin position="59"/>
        <end position="112"/>
    </location>
</feature>
<feature type="transmembrane region" description="Helical" evidence="2">
    <location>
        <begin position="31"/>
        <end position="50"/>
    </location>
</feature>
<protein>
    <submittedName>
        <fullName evidence="3">Uncharacterized protein</fullName>
    </submittedName>
</protein>
<reference evidence="3 4" key="1">
    <citation type="submission" date="2019-12" db="EMBL/GenBank/DDBJ databases">
        <title>Genomic-based taxomic classification of the family Erythrobacteraceae.</title>
        <authorList>
            <person name="Xu L."/>
        </authorList>
    </citation>
    <scope>NUCLEOTIDE SEQUENCE [LARGE SCALE GENOMIC DNA]</scope>
    <source>
        <strain evidence="3 4">LMG 29519</strain>
    </source>
</reference>
<sequence>MAINDRTAQEPPPFLGTRPGRRAQAIQRLQIGGLGLGVILLVIGVANVVMDRAQEVEQTAVPEAKLNTPAPEETQASDPLADIGVVPSPEPTTPTPEPTSTAGDAPKAPPAL</sequence>
<name>A0A6I4U344_9SPHN</name>